<protein>
    <submittedName>
        <fullName evidence="1">Uncharacterized protein</fullName>
    </submittedName>
</protein>
<gene>
    <name evidence="1" type="ORF">D4741_12485</name>
</gene>
<dbReference type="RefSeq" id="WP_119853217.1">
    <property type="nucleotide sequence ID" value="NZ_QYSE01000002.1"/>
</dbReference>
<proteinExistence type="predicted"/>
<reference evidence="1 2" key="1">
    <citation type="submission" date="2018-09" db="EMBL/GenBank/DDBJ databases">
        <title>Identification of marine bacteria producing industrial enzymes.</title>
        <authorList>
            <person name="Cheng T.H."/>
            <person name="Saidin J."/>
            <person name="Muhd D.D."/>
            <person name="Isa M.N.M."/>
            <person name="Bakar M.F.A."/>
            <person name="Ismail N."/>
        </authorList>
    </citation>
    <scope>NUCLEOTIDE SEQUENCE [LARGE SCALE GENOMIC DNA]</scope>
    <source>
        <strain evidence="1 2">MNAD 1.6</strain>
    </source>
</reference>
<sequence>MTTDKHVECCEHGKQKATFVCNHVVESLHDETPRGFWWANDPDNPRPDAWCSECEERLKANDGDWNEEIENIANIRLLCGVCYDNAKSLNFPSQKKWWKFW</sequence>
<evidence type="ECO:0000313" key="1">
    <source>
        <dbReference type="EMBL" id="RJF35778.1"/>
    </source>
</evidence>
<comment type="caution">
    <text evidence="1">The sequence shown here is derived from an EMBL/GenBank/DDBJ whole genome shotgun (WGS) entry which is preliminary data.</text>
</comment>
<dbReference type="EMBL" id="QYSE01000002">
    <property type="protein sequence ID" value="RJF35778.1"/>
    <property type="molecule type" value="Genomic_DNA"/>
</dbReference>
<evidence type="ECO:0000313" key="2">
    <source>
        <dbReference type="Proteomes" id="UP000265938"/>
    </source>
</evidence>
<name>A0A3A3EL69_9GAMM</name>
<dbReference type="AlphaFoldDB" id="A0A3A3EL69"/>
<accession>A0A3A3EL69</accession>
<dbReference type="Proteomes" id="UP000265938">
    <property type="component" value="Unassembled WGS sequence"/>
</dbReference>
<organism evidence="1 2">
    <name type="scientific">Pseudoalteromonas gelatinilytica</name>
    <dbReference type="NCBI Taxonomy" id="1703256"/>
    <lineage>
        <taxon>Bacteria</taxon>
        <taxon>Pseudomonadati</taxon>
        <taxon>Pseudomonadota</taxon>
        <taxon>Gammaproteobacteria</taxon>
        <taxon>Alteromonadales</taxon>
        <taxon>Pseudoalteromonadaceae</taxon>
        <taxon>Pseudoalteromonas</taxon>
    </lineage>
</organism>